<reference evidence="5 6" key="1">
    <citation type="submission" date="2017-10" db="EMBL/GenBank/DDBJ databases">
        <authorList>
            <person name="Banno H."/>
            <person name="Chua N.-H."/>
        </authorList>
    </citation>
    <scope>NUCLEOTIDE SEQUENCE [LARGE SCALE GENOMIC DNA]</scope>
    <source>
        <strain evidence="5">Vibrio tapetis CECT4600</strain>
    </source>
</reference>
<dbReference type="Pfam" id="PF12833">
    <property type="entry name" value="HTH_18"/>
    <property type="match status" value="1"/>
</dbReference>
<keyword evidence="2" id="KW-0238">DNA-binding</keyword>
<proteinExistence type="predicted"/>
<sequence length="282" mass="32141">MLNWIQPPHCPVIAKYVECYWLIEKPEGANSHQFPKLNPDPSAHLILSPSQQAFSYDSKVEISKGSGSHWLYPHHHTLQLDHTHAFVHLGIKFHIGALYSLRRTDDTQPLLDLVKTTSLARILELPSLDNSVSETLINLGRTDKENCRDQLDAILLSWMQEAKEDQHSKLTRKALPLIKTHAISEIGDQLHCSQRTLERSFSRVTGLTLKQCQTMNKLEAILEYLYQHEMRSIDWVDVALQFGFSDQPHLIRQLKKQIGLTPKAYAKQGGLTIDVYGGVSDY</sequence>
<dbReference type="PROSITE" id="PS01124">
    <property type="entry name" value="HTH_ARAC_FAMILY_2"/>
    <property type="match status" value="1"/>
</dbReference>
<dbReference type="Gene3D" id="1.10.10.60">
    <property type="entry name" value="Homeodomain-like"/>
    <property type="match status" value="1"/>
</dbReference>
<evidence type="ECO:0000256" key="2">
    <source>
        <dbReference type="ARBA" id="ARBA00023125"/>
    </source>
</evidence>
<dbReference type="EMBL" id="LT960612">
    <property type="protein sequence ID" value="SON51945.1"/>
    <property type="molecule type" value="Genomic_DNA"/>
</dbReference>
<gene>
    <name evidence="5" type="ORF">VTAP4600_B0334</name>
</gene>
<dbReference type="GO" id="GO:0003700">
    <property type="term" value="F:DNA-binding transcription factor activity"/>
    <property type="evidence" value="ECO:0007669"/>
    <property type="project" value="InterPro"/>
</dbReference>
<evidence type="ECO:0000313" key="5">
    <source>
        <dbReference type="EMBL" id="SON51945.1"/>
    </source>
</evidence>
<dbReference type="PANTHER" id="PTHR46796">
    <property type="entry name" value="HTH-TYPE TRANSCRIPTIONAL ACTIVATOR RHAS-RELATED"/>
    <property type="match status" value="1"/>
</dbReference>
<feature type="domain" description="HTH araC/xylS-type" evidence="4">
    <location>
        <begin position="183"/>
        <end position="268"/>
    </location>
</feature>
<dbReference type="InterPro" id="IPR018060">
    <property type="entry name" value="HTH_AraC"/>
</dbReference>
<dbReference type="OrthoDB" id="6592899at2"/>
<protein>
    <submittedName>
        <fullName evidence="5">Transcriptional regulator, AraC family</fullName>
    </submittedName>
</protein>
<dbReference type="InterPro" id="IPR050204">
    <property type="entry name" value="AraC_XylS_family_regulators"/>
</dbReference>
<dbReference type="RefSeq" id="WP_102524304.1">
    <property type="nucleotide sequence ID" value="NZ_LT960612.1"/>
</dbReference>
<dbReference type="GO" id="GO:0043565">
    <property type="term" value="F:sequence-specific DNA binding"/>
    <property type="evidence" value="ECO:0007669"/>
    <property type="project" value="InterPro"/>
</dbReference>
<dbReference type="AlphaFoldDB" id="A0A2N8ZJ63"/>
<evidence type="ECO:0000256" key="3">
    <source>
        <dbReference type="ARBA" id="ARBA00023163"/>
    </source>
</evidence>
<dbReference type="Proteomes" id="UP000235828">
    <property type="component" value="Chromosome B"/>
</dbReference>
<name>A0A2N8ZJ63_9VIBR</name>
<dbReference type="KEGG" id="vta:B0334"/>
<dbReference type="SUPFAM" id="SSF46689">
    <property type="entry name" value="Homeodomain-like"/>
    <property type="match status" value="1"/>
</dbReference>
<dbReference type="InterPro" id="IPR009057">
    <property type="entry name" value="Homeodomain-like_sf"/>
</dbReference>
<evidence type="ECO:0000313" key="6">
    <source>
        <dbReference type="Proteomes" id="UP000235828"/>
    </source>
</evidence>
<dbReference type="SMART" id="SM00342">
    <property type="entry name" value="HTH_ARAC"/>
    <property type="match status" value="1"/>
</dbReference>
<dbReference type="PANTHER" id="PTHR46796:SF13">
    <property type="entry name" value="HTH-TYPE TRANSCRIPTIONAL ACTIVATOR RHAS"/>
    <property type="match status" value="1"/>
</dbReference>
<keyword evidence="3" id="KW-0804">Transcription</keyword>
<evidence type="ECO:0000259" key="4">
    <source>
        <dbReference type="PROSITE" id="PS01124"/>
    </source>
</evidence>
<evidence type="ECO:0000256" key="1">
    <source>
        <dbReference type="ARBA" id="ARBA00023015"/>
    </source>
</evidence>
<accession>A0A2N8ZJ63</accession>
<keyword evidence="1" id="KW-0805">Transcription regulation</keyword>
<keyword evidence="6" id="KW-1185">Reference proteome</keyword>
<organism evidence="5 6">
    <name type="scientific">Vibrio tapetis subsp. tapetis</name>
    <dbReference type="NCBI Taxonomy" id="1671868"/>
    <lineage>
        <taxon>Bacteria</taxon>
        <taxon>Pseudomonadati</taxon>
        <taxon>Pseudomonadota</taxon>
        <taxon>Gammaproteobacteria</taxon>
        <taxon>Vibrionales</taxon>
        <taxon>Vibrionaceae</taxon>
        <taxon>Vibrio</taxon>
    </lineage>
</organism>